<dbReference type="Proteomes" id="UP001054821">
    <property type="component" value="Chromosome 3"/>
</dbReference>
<dbReference type="EMBL" id="JAJFAZ020000003">
    <property type="protein sequence ID" value="KAI5340440.1"/>
    <property type="molecule type" value="Genomic_DNA"/>
</dbReference>
<reference evidence="1 2" key="1">
    <citation type="journal article" date="2022" name="G3 (Bethesda)">
        <title>Whole-genome sequence and methylome profiling of the almond [Prunus dulcis (Mill.) D.A. Webb] cultivar 'Nonpareil'.</title>
        <authorList>
            <person name="D'Amico-Willman K.M."/>
            <person name="Ouma W.Z."/>
            <person name="Meulia T."/>
            <person name="Sideli G.M."/>
            <person name="Gradziel T.M."/>
            <person name="Fresnedo-Ramirez J."/>
        </authorList>
    </citation>
    <scope>NUCLEOTIDE SEQUENCE [LARGE SCALE GENOMIC DNA]</scope>
    <source>
        <strain evidence="1">Clone GOH B32 T37-40</strain>
    </source>
</reference>
<keyword evidence="2" id="KW-1185">Reference proteome</keyword>
<proteinExistence type="predicted"/>
<protein>
    <recommendedName>
        <fullName evidence="3">S-locus lectin protein kinase family protein</fullName>
    </recommendedName>
</protein>
<accession>A0AAD4WBG2</accession>
<name>A0AAD4WBG2_PRUDU</name>
<dbReference type="SUPFAM" id="SSF56112">
    <property type="entry name" value="Protein kinase-like (PK-like)"/>
    <property type="match status" value="1"/>
</dbReference>
<evidence type="ECO:0000313" key="1">
    <source>
        <dbReference type="EMBL" id="KAI5340440.1"/>
    </source>
</evidence>
<dbReference type="AlphaFoldDB" id="A0AAD4WBG2"/>
<dbReference type="PANTHER" id="PTHR27006:SF586">
    <property type="entry name" value="CYSTEINE-RICH RECEPTOR-LIKE PROTEIN KINASE 10"/>
    <property type="match status" value="1"/>
</dbReference>
<organism evidence="1 2">
    <name type="scientific">Prunus dulcis</name>
    <name type="common">Almond</name>
    <name type="synonym">Amygdalus dulcis</name>
    <dbReference type="NCBI Taxonomy" id="3755"/>
    <lineage>
        <taxon>Eukaryota</taxon>
        <taxon>Viridiplantae</taxon>
        <taxon>Streptophyta</taxon>
        <taxon>Embryophyta</taxon>
        <taxon>Tracheophyta</taxon>
        <taxon>Spermatophyta</taxon>
        <taxon>Magnoliopsida</taxon>
        <taxon>eudicotyledons</taxon>
        <taxon>Gunneridae</taxon>
        <taxon>Pentapetalae</taxon>
        <taxon>rosids</taxon>
        <taxon>fabids</taxon>
        <taxon>Rosales</taxon>
        <taxon>Rosaceae</taxon>
        <taxon>Amygdaloideae</taxon>
        <taxon>Amygdaleae</taxon>
        <taxon>Prunus</taxon>
    </lineage>
</organism>
<dbReference type="Gene3D" id="1.10.510.10">
    <property type="entry name" value="Transferase(Phosphotransferase) domain 1"/>
    <property type="match status" value="1"/>
</dbReference>
<evidence type="ECO:0008006" key="3">
    <source>
        <dbReference type="Google" id="ProtNLM"/>
    </source>
</evidence>
<evidence type="ECO:0000313" key="2">
    <source>
        <dbReference type="Proteomes" id="UP001054821"/>
    </source>
</evidence>
<dbReference type="PANTHER" id="PTHR27006">
    <property type="entry name" value="PROMASTIGOTE SURFACE ANTIGEN PROTEIN PSA"/>
    <property type="match status" value="1"/>
</dbReference>
<comment type="caution">
    <text evidence="1">The sequence shown here is derived from an EMBL/GenBank/DDBJ whole genome shotgun (WGS) entry which is preliminary data.</text>
</comment>
<gene>
    <name evidence="1" type="ORF">L3X38_019714</name>
</gene>
<dbReference type="InterPro" id="IPR011009">
    <property type="entry name" value="Kinase-like_dom_sf"/>
</dbReference>
<sequence>MIVSGKRNSSFHHFDPTLTLAGWAWELWKEGRGIEVIDESVREACDTHEALRCIHVGFLCVQEAPADRPTMSSVISMLQGNEAASLPPSKEPAFSSAHRNSIAIAASPQTSPIFSNNYVITISSEAVADARWDKTPWNAGNLVVDSTSDPLAVS</sequence>